<name>A0A2Z7ARV5_9LAMI</name>
<organism evidence="2 3">
    <name type="scientific">Dorcoceras hygrometricum</name>
    <dbReference type="NCBI Taxonomy" id="472368"/>
    <lineage>
        <taxon>Eukaryota</taxon>
        <taxon>Viridiplantae</taxon>
        <taxon>Streptophyta</taxon>
        <taxon>Embryophyta</taxon>
        <taxon>Tracheophyta</taxon>
        <taxon>Spermatophyta</taxon>
        <taxon>Magnoliopsida</taxon>
        <taxon>eudicotyledons</taxon>
        <taxon>Gunneridae</taxon>
        <taxon>Pentapetalae</taxon>
        <taxon>asterids</taxon>
        <taxon>lamiids</taxon>
        <taxon>Lamiales</taxon>
        <taxon>Gesneriaceae</taxon>
        <taxon>Didymocarpoideae</taxon>
        <taxon>Trichosporeae</taxon>
        <taxon>Loxocarpinae</taxon>
        <taxon>Dorcoceras</taxon>
    </lineage>
</organism>
<dbReference type="AlphaFoldDB" id="A0A2Z7ARV5"/>
<reference evidence="2 3" key="1">
    <citation type="journal article" date="2015" name="Proc. Natl. Acad. Sci. U.S.A.">
        <title>The resurrection genome of Boea hygrometrica: A blueprint for survival of dehydration.</title>
        <authorList>
            <person name="Xiao L."/>
            <person name="Yang G."/>
            <person name="Zhang L."/>
            <person name="Yang X."/>
            <person name="Zhao S."/>
            <person name="Ji Z."/>
            <person name="Zhou Q."/>
            <person name="Hu M."/>
            <person name="Wang Y."/>
            <person name="Chen M."/>
            <person name="Xu Y."/>
            <person name="Jin H."/>
            <person name="Xiao X."/>
            <person name="Hu G."/>
            <person name="Bao F."/>
            <person name="Hu Y."/>
            <person name="Wan P."/>
            <person name="Li L."/>
            <person name="Deng X."/>
            <person name="Kuang T."/>
            <person name="Xiang C."/>
            <person name="Zhu J.K."/>
            <person name="Oliver M.J."/>
            <person name="He Y."/>
        </authorList>
    </citation>
    <scope>NUCLEOTIDE SEQUENCE [LARGE SCALE GENOMIC DNA]</scope>
    <source>
        <strain evidence="3">cv. XS01</strain>
    </source>
</reference>
<sequence>MKPSGDKFGLGYDSDESSTAEPSTHQTLDMIKFQKMNFVKSSMGQPEEEKSYESKIEVKPQIWQGRYCRLGYTAPEKSKESWLKKCVEQMRDQPKSGGRKLGQFSKAFMKDRQYRPKHHKPRYQGKPTAYQKNFRSKHSQITHVNFESVLSMDDAVTIRMFRSLEKSGLRRFLGVFGSVFDEALNQFFTNAAIIAGTIVSTVANRKMVITKDVFSETFHLLSEGIVSFSGFPVQAVADMKVLFSTTDIPFKPSSKKKDMKFAKVEDLLFSWEETEKVSEFLQKRELIWFKMVEQHLRKAVAEHWKEFNKDKPSANQDLMSIRMLEAESAKDRATYMDITPGISWQDCKAQLVQLTFSASAEQPAQAEEQQALAIEQPAKRRSTRLQKMSNRLKRNRLQKQGKRIIENSIRL</sequence>
<proteinExistence type="predicted"/>
<protein>
    <submittedName>
        <fullName evidence="2">Uncharacterized protein</fullName>
    </submittedName>
</protein>
<feature type="region of interest" description="Disordered" evidence="1">
    <location>
        <begin position="1"/>
        <end position="26"/>
    </location>
</feature>
<evidence type="ECO:0000313" key="3">
    <source>
        <dbReference type="Proteomes" id="UP000250235"/>
    </source>
</evidence>
<gene>
    <name evidence="2" type="ORF">F511_20113</name>
</gene>
<keyword evidence="3" id="KW-1185">Reference proteome</keyword>
<dbReference type="Proteomes" id="UP000250235">
    <property type="component" value="Unassembled WGS sequence"/>
</dbReference>
<evidence type="ECO:0000313" key="2">
    <source>
        <dbReference type="EMBL" id="KZV24126.1"/>
    </source>
</evidence>
<accession>A0A2Z7ARV5</accession>
<dbReference type="EMBL" id="KV012893">
    <property type="protein sequence ID" value="KZV24126.1"/>
    <property type="molecule type" value="Genomic_DNA"/>
</dbReference>
<dbReference type="OrthoDB" id="1751168at2759"/>
<evidence type="ECO:0000256" key="1">
    <source>
        <dbReference type="SAM" id="MobiDB-lite"/>
    </source>
</evidence>